<reference evidence="2 3" key="1">
    <citation type="submission" date="2016-07" db="EMBL/GenBank/DDBJ databases">
        <authorList>
            <person name="Lefevre C.T."/>
        </authorList>
    </citation>
    <scope>NUCLEOTIDE SEQUENCE [LARGE SCALE GENOMIC DNA]</scope>
    <source>
        <strain evidence="2">PR1</strain>
    </source>
</reference>
<dbReference type="GO" id="GO:0006270">
    <property type="term" value="P:DNA replication initiation"/>
    <property type="evidence" value="ECO:0007669"/>
    <property type="project" value="TreeGrafter"/>
</dbReference>
<dbReference type="GO" id="GO:0003688">
    <property type="term" value="F:DNA replication origin binding"/>
    <property type="evidence" value="ECO:0007669"/>
    <property type="project" value="TreeGrafter"/>
</dbReference>
<gene>
    <name evidence="2" type="ORF">MTBPR1_60148</name>
</gene>
<dbReference type="PANTHER" id="PTHR30050">
    <property type="entry name" value="CHROMOSOMAL REPLICATION INITIATOR PROTEIN DNAA"/>
    <property type="match status" value="1"/>
</dbReference>
<sequence>MNKETETVTTHSQLPLDFDYRPSMRGDDFLVCSSNAEAVAWLDKWPDWSGAPFVVIYGQPGCGKTHLAEVFRQATGAQALKLCQDPYETMGEASVGVLEDVDRLIADHQKDLFHLYNHAKEKGLTLLLSARTAPAQWQITLPDLKTRMGAVPVVEIGQPDDMLMEAVLVKLFSDRQLKVERDVIAFMLLRMERSFEQAIRLVQEIDRRALSEKRKITVPLARSVLQNLS</sequence>
<dbReference type="SUPFAM" id="SSF52540">
    <property type="entry name" value="P-loop containing nucleoside triphosphate hydrolases"/>
    <property type="match status" value="1"/>
</dbReference>
<dbReference type="AlphaFoldDB" id="A0A1C3RK39"/>
<evidence type="ECO:0000313" key="3">
    <source>
        <dbReference type="Proteomes" id="UP000231658"/>
    </source>
</evidence>
<name>A0A1C3RK39_9PROT</name>
<evidence type="ECO:0000313" key="2">
    <source>
        <dbReference type="EMBL" id="SCA57635.1"/>
    </source>
</evidence>
<organism evidence="2 3">
    <name type="scientific">Candidatus Terasakiella magnetica</name>
    <dbReference type="NCBI Taxonomy" id="1867952"/>
    <lineage>
        <taxon>Bacteria</taxon>
        <taxon>Pseudomonadati</taxon>
        <taxon>Pseudomonadota</taxon>
        <taxon>Alphaproteobacteria</taxon>
        <taxon>Rhodospirillales</taxon>
        <taxon>Terasakiellaceae</taxon>
        <taxon>Terasakiella</taxon>
    </lineage>
</organism>
<dbReference type="Pfam" id="PF22688">
    <property type="entry name" value="Hda_lid"/>
    <property type="match status" value="1"/>
</dbReference>
<dbReference type="EMBL" id="FLYE01000045">
    <property type="protein sequence ID" value="SCA57635.1"/>
    <property type="molecule type" value="Genomic_DNA"/>
</dbReference>
<dbReference type="GO" id="GO:0005886">
    <property type="term" value="C:plasma membrane"/>
    <property type="evidence" value="ECO:0007669"/>
    <property type="project" value="TreeGrafter"/>
</dbReference>
<evidence type="ECO:0000259" key="1">
    <source>
        <dbReference type="Pfam" id="PF22688"/>
    </source>
</evidence>
<dbReference type="Proteomes" id="UP000231658">
    <property type="component" value="Unassembled WGS sequence"/>
</dbReference>
<dbReference type="PANTHER" id="PTHR30050:SF5">
    <property type="entry name" value="DNAA REGULATORY INACTIVATOR HDA"/>
    <property type="match status" value="1"/>
</dbReference>
<dbReference type="STRING" id="1867952.MTBPR1_60148"/>
<proteinExistence type="predicted"/>
<protein>
    <submittedName>
        <fullName evidence="2">Chromosomal replication initiator</fullName>
    </submittedName>
</protein>
<accession>A0A1C3RK39</accession>
<dbReference type="Gene3D" id="1.10.8.60">
    <property type="match status" value="1"/>
</dbReference>
<dbReference type="Gene3D" id="3.40.50.300">
    <property type="entry name" value="P-loop containing nucleotide triphosphate hydrolases"/>
    <property type="match status" value="1"/>
</dbReference>
<keyword evidence="3" id="KW-1185">Reference proteome</keyword>
<dbReference type="InterPro" id="IPR027417">
    <property type="entry name" value="P-loop_NTPase"/>
</dbReference>
<dbReference type="InterPro" id="IPR055199">
    <property type="entry name" value="Hda_lid"/>
</dbReference>
<feature type="domain" description="Hda lid" evidence="1">
    <location>
        <begin position="173"/>
        <end position="225"/>
    </location>
</feature>